<gene>
    <name evidence="1" type="ORF">HMPREF0860_1587</name>
</gene>
<keyword evidence="2" id="KW-1185">Reference proteome</keyword>
<protein>
    <submittedName>
        <fullName evidence="1">Portal protein, A118 family</fullName>
    </submittedName>
</protein>
<comment type="caution">
    <text evidence="1">The sequence shown here is derived from an EMBL/GenBank/DDBJ whole genome shotgun (WGS) entry which is preliminary data.</text>
</comment>
<evidence type="ECO:0000313" key="2">
    <source>
        <dbReference type="Proteomes" id="UP000016646"/>
    </source>
</evidence>
<sequence length="462" mass="51710">MLAQIRGFFMNILNLFRSYTIEQITGIETNITGEMYERISLWADMVAGHAPWNDKAPPCGILDQIAGRLNNLVSREIGLEVENDAIAQPMYHLNDNVDKVVEYITLLGGCVIRPIYSNNKLQYEAIPLGNYLPTRYDFDGTLTGALIMKNIIDGNKRYLLTEEHDFDGAHHTVKCTLYANEGGALKLVPLSACAQTANITPVYTWQNVAQPMIIEFRNHAVNKIDGSNVPFALIAGVENLIKDADEQYERMNWEQKAGEARVWADRDMFMKRTIRDGKTLGVQMTKELNRLVTMIDGDGSTDGKKIIEHTPALRTDAQNAMLQQIFRRIELSSNIGKGTISDAEAVQQTATQYTGGRQELYAIVDRIEDEIKAKYQLCANVFAYMAAAYGIGQNDATITVTWNDDQTRKDMGQAKLLAINEINAGVKSKWEYRRDFYGEDEATAKANVPIPEAAPDPFNFGA</sequence>
<reference evidence="1 2" key="1">
    <citation type="submission" date="2013-08" db="EMBL/GenBank/DDBJ databases">
        <authorList>
            <person name="Durkin A.S."/>
            <person name="Haft D.R."/>
            <person name="McCorrison J."/>
            <person name="Torralba M."/>
            <person name="Gillis M."/>
            <person name="Haft D.H."/>
            <person name="Methe B."/>
            <person name="Sutton G."/>
            <person name="Nelson K.E."/>
        </authorList>
    </citation>
    <scope>NUCLEOTIDE SEQUENCE [LARGE SCALE GENOMIC DNA]</scope>
    <source>
        <strain evidence="1 2">ATCC 35536</strain>
    </source>
</reference>
<proteinExistence type="predicted"/>
<organism evidence="1 2">
    <name type="scientific">Treponema socranskii subsp. socranskii VPI DR56BR1116 = ATCC 35536</name>
    <dbReference type="NCBI Taxonomy" id="1125725"/>
    <lineage>
        <taxon>Bacteria</taxon>
        <taxon>Pseudomonadati</taxon>
        <taxon>Spirochaetota</taxon>
        <taxon>Spirochaetia</taxon>
        <taxon>Spirochaetales</taxon>
        <taxon>Treponemataceae</taxon>
        <taxon>Treponema</taxon>
    </lineage>
</organism>
<name>A0ABN0P8C3_TRESO</name>
<evidence type="ECO:0000313" key="1">
    <source>
        <dbReference type="EMBL" id="ERK05120.1"/>
    </source>
</evidence>
<accession>A0ABN0P8C3</accession>
<dbReference type="Proteomes" id="UP000016646">
    <property type="component" value="Unassembled WGS sequence"/>
</dbReference>
<dbReference type="EMBL" id="AVQI01000002">
    <property type="protein sequence ID" value="ERK05120.1"/>
    <property type="molecule type" value="Genomic_DNA"/>
</dbReference>